<dbReference type="EMBL" id="MT144958">
    <property type="protein sequence ID" value="QJI01886.1"/>
    <property type="molecule type" value="Genomic_DNA"/>
</dbReference>
<reference evidence="1" key="1">
    <citation type="submission" date="2020-03" db="EMBL/GenBank/DDBJ databases">
        <title>The deep terrestrial virosphere.</title>
        <authorList>
            <person name="Holmfeldt K."/>
            <person name="Nilsson E."/>
            <person name="Simone D."/>
            <person name="Lopez-Fernandez M."/>
            <person name="Wu X."/>
            <person name="de Brujin I."/>
            <person name="Lundin D."/>
            <person name="Andersson A."/>
            <person name="Bertilsson S."/>
            <person name="Dopson M."/>
        </authorList>
    </citation>
    <scope>NUCLEOTIDE SEQUENCE</scope>
    <source>
        <strain evidence="2">MM415A02299</strain>
        <strain evidence="3">MM415B02189</strain>
        <strain evidence="1">TM448A04664</strain>
        <strain evidence="4">TM448B02821</strain>
    </source>
</reference>
<evidence type="ECO:0000313" key="2">
    <source>
        <dbReference type="EMBL" id="QJA73612.1"/>
    </source>
</evidence>
<gene>
    <name evidence="2" type="ORF">MM415A02299_0013</name>
    <name evidence="3" type="ORF">MM415B02189_0013</name>
    <name evidence="1" type="ORF">TM448A04664_0012</name>
    <name evidence="4" type="ORF">TM448B02821_0011</name>
</gene>
<evidence type="ECO:0000313" key="1">
    <source>
        <dbReference type="EMBL" id="QJA54381.1"/>
    </source>
</evidence>
<protein>
    <submittedName>
        <fullName evidence="1">Uncharacterized protein</fullName>
    </submittedName>
</protein>
<organism evidence="1">
    <name type="scientific">viral metagenome</name>
    <dbReference type="NCBI Taxonomy" id="1070528"/>
    <lineage>
        <taxon>unclassified sequences</taxon>
        <taxon>metagenomes</taxon>
        <taxon>organismal metagenomes</taxon>
    </lineage>
</organism>
<proteinExistence type="predicted"/>
<evidence type="ECO:0000313" key="3">
    <source>
        <dbReference type="EMBL" id="QJA85669.1"/>
    </source>
</evidence>
<dbReference type="AlphaFoldDB" id="A0A6H2A408"/>
<dbReference type="EMBL" id="MT142588">
    <property type="protein sequence ID" value="QJA85669.1"/>
    <property type="molecule type" value="Genomic_DNA"/>
</dbReference>
<evidence type="ECO:0000313" key="4">
    <source>
        <dbReference type="EMBL" id="QJI01886.1"/>
    </source>
</evidence>
<name>A0A6H2A408_9ZZZZ</name>
<accession>A0A6H2A408</accession>
<sequence>MKRVEVEFLDSNFQHGWDDCESIDLLARTTGIGYLKTDNEEQITLVMANSEFGNVFGKFTIPRVAVVSIKELRIK</sequence>
<dbReference type="EMBL" id="MT144501">
    <property type="protein sequence ID" value="QJA54381.1"/>
    <property type="molecule type" value="Genomic_DNA"/>
</dbReference>
<dbReference type="EMBL" id="MT142039">
    <property type="protein sequence ID" value="QJA73612.1"/>
    <property type="molecule type" value="Genomic_DNA"/>
</dbReference>